<evidence type="ECO:0000313" key="7">
    <source>
        <dbReference type="Proteomes" id="UP000824071"/>
    </source>
</evidence>
<dbReference type="InterPro" id="IPR006464">
    <property type="entry name" value="AcTrfase_RimI/Ard1"/>
</dbReference>
<sequence length="164" mass="18242">MPRVFRFVFGCDDIRPMTSADAPAAAALERACFSHPWSEASLRASLEQDGARFFLLSADGRPAGYIGASLVAGEGYMNNLAVLPDFRRRGFARMLLTALCDCLQKEDAAFLTLEVRKSNAPAVSLYQSAGFQTVGERRRFYRDPEEDALLMTLLFLHGKELLNR</sequence>
<organism evidence="6 7">
    <name type="scientific">Candidatus Fimenecus excrementigallinarum</name>
    <dbReference type="NCBI Taxonomy" id="2840816"/>
    <lineage>
        <taxon>Bacteria</taxon>
        <taxon>Bacillati</taxon>
        <taxon>Bacillota</taxon>
        <taxon>Clostridia</taxon>
        <taxon>Candidatus Fimenecus</taxon>
    </lineage>
</organism>
<comment type="similarity">
    <text evidence="1">Belongs to the acetyltransferase family. RimI subfamily.</text>
</comment>
<gene>
    <name evidence="6" type="primary">rimI</name>
    <name evidence="6" type="ORF">IAC53_00110</name>
</gene>
<dbReference type="SUPFAM" id="SSF55729">
    <property type="entry name" value="Acyl-CoA N-acyltransferases (Nat)"/>
    <property type="match status" value="1"/>
</dbReference>
<dbReference type="GO" id="GO:0005840">
    <property type="term" value="C:ribosome"/>
    <property type="evidence" value="ECO:0007669"/>
    <property type="project" value="UniProtKB-KW"/>
</dbReference>
<proteinExistence type="inferred from homology"/>
<dbReference type="InterPro" id="IPR016181">
    <property type="entry name" value="Acyl_CoA_acyltransferase"/>
</dbReference>
<dbReference type="PROSITE" id="PS51186">
    <property type="entry name" value="GNAT"/>
    <property type="match status" value="1"/>
</dbReference>
<comment type="caution">
    <text evidence="6">The sequence shown here is derived from an EMBL/GenBank/DDBJ whole genome shotgun (WGS) entry which is preliminary data.</text>
</comment>
<dbReference type="NCBIfam" id="TIGR01575">
    <property type="entry name" value="rimI"/>
    <property type="match status" value="1"/>
</dbReference>
<protein>
    <submittedName>
        <fullName evidence="6">Ribosomal protein S18-alanine N-acetyltransferase</fullName>
    </submittedName>
</protein>
<evidence type="ECO:0000313" key="6">
    <source>
        <dbReference type="EMBL" id="HIU35005.1"/>
    </source>
</evidence>
<evidence type="ECO:0000256" key="3">
    <source>
        <dbReference type="ARBA" id="ARBA00022679"/>
    </source>
</evidence>
<dbReference type="GO" id="GO:0008080">
    <property type="term" value="F:N-acetyltransferase activity"/>
    <property type="evidence" value="ECO:0007669"/>
    <property type="project" value="InterPro"/>
</dbReference>
<feature type="domain" description="N-acetyltransferase" evidence="5">
    <location>
        <begin position="12"/>
        <end position="156"/>
    </location>
</feature>
<dbReference type="CDD" id="cd04301">
    <property type="entry name" value="NAT_SF"/>
    <property type="match status" value="1"/>
</dbReference>
<keyword evidence="6" id="KW-0687">Ribonucleoprotein</keyword>
<evidence type="ECO:0000256" key="1">
    <source>
        <dbReference type="ARBA" id="ARBA00005395"/>
    </source>
</evidence>
<dbReference type="InterPro" id="IPR050680">
    <property type="entry name" value="YpeA/RimI_acetyltransf"/>
</dbReference>
<dbReference type="Gene3D" id="3.40.630.30">
    <property type="match status" value="1"/>
</dbReference>
<evidence type="ECO:0000256" key="4">
    <source>
        <dbReference type="ARBA" id="ARBA00023315"/>
    </source>
</evidence>
<dbReference type="PANTHER" id="PTHR43420:SF12">
    <property type="entry name" value="N-ACETYLTRANSFERASE DOMAIN-CONTAINING PROTEIN"/>
    <property type="match status" value="1"/>
</dbReference>
<keyword evidence="6" id="KW-0689">Ribosomal protein</keyword>
<dbReference type="Pfam" id="PF00583">
    <property type="entry name" value="Acetyltransf_1"/>
    <property type="match status" value="1"/>
</dbReference>
<accession>A0A9D1LD09</accession>
<dbReference type="PANTHER" id="PTHR43420">
    <property type="entry name" value="ACETYLTRANSFERASE"/>
    <property type="match status" value="1"/>
</dbReference>
<dbReference type="EMBL" id="DVMW01000001">
    <property type="protein sequence ID" value="HIU35005.1"/>
    <property type="molecule type" value="Genomic_DNA"/>
</dbReference>
<dbReference type="Proteomes" id="UP000824071">
    <property type="component" value="Unassembled WGS sequence"/>
</dbReference>
<keyword evidence="4" id="KW-0012">Acyltransferase</keyword>
<evidence type="ECO:0000256" key="2">
    <source>
        <dbReference type="ARBA" id="ARBA00022490"/>
    </source>
</evidence>
<dbReference type="InterPro" id="IPR000182">
    <property type="entry name" value="GNAT_dom"/>
</dbReference>
<keyword evidence="2" id="KW-0963">Cytoplasm</keyword>
<evidence type="ECO:0000259" key="5">
    <source>
        <dbReference type="PROSITE" id="PS51186"/>
    </source>
</evidence>
<name>A0A9D1LD09_9FIRM</name>
<reference evidence="6" key="2">
    <citation type="journal article" date="2021" name="PeerJ">
        <title>Extensive microbial diversity within the chicken gut microbiome revealed by metagenomics and culture.</title>
        <authorList>
            <person name="Gilroy R."/>
            <person name="Ravi A."/>
            <person name="Getino M."/>
            <person name="Pursley I."/>
            <person name="Horton D.L."/>
            <person name="Alikhan N.F."/>
            <person name="Baker D."/>
            <person name="Gharbi K."/>
            <person name="Hall N."/>
            <person name="Watson M."/>
            <person name="Adriaenssens E.M."/>
            <person name="Foster-Nyarko E."/>
            <person name="Jarju S."/>
            <person name="Secka A."/>
            <person name="Antonio M."/>
            <person name="Oren A."/>
            <person name="Chaudhuri R.R."/>
            <person name="La Ragione R."/>
            <person name="Hildebrand F."/>
            <person name="Pallen M.J."/>
        </authorList>
    </citation>
    <scope>NUCLEOTIDE SEQUENCE</scope>
    <source>
        <strain evidence="6">ChiGjej1B1-19959</strain>
    </source>
</reference>
<reference evidence="6" key="1">
    <citation type="submission" date="2020-10" db="EMBL/GenBank/DDBJ databases">
        <authorList>
            <person name="Gilroy R."/>
        </authorList>
    </citation>
    <scope>NUCLEOTIDE SEQUENCE</scope>
    <source>
        <strain evidence="6">ChiGjej1B1-19959</strain>
    </source>
</reference>
<dbReference type="AlphaFoldDB" id="A0A9D1LD09"/>
<keyword evidence="3" id="KW-0808">Transferase</keyword>